<evidence type="ECO:0000256" key="5">
    <source>
        <dbReference type="ARBA" id="ARBA00022753"/>
    </source>
</evidence>
<evidence type="ECO:0000256" key="6">
    <source>
        <dbReference type="ARBA" id="ARBA00022843"/>
    </source>
</evidence>
<dbReference type="Pfam" id="PF03127">
    <property type="entry name" value="GAT"/>
    <property type="match status" value="1"/>
</dbReference>
<feature type="domain" description="GAT" evidence="13">
    <location>
        <begin position="193"/>
        <end position="320"/>
    </location>
</feature>
<dbReference type="PANTHER" id="PTHR45905:SF6">
    <property type="entry name" value="ADP-RIBOSYLATION FACTOR-BINDING PROTEIN GGA3"/>
    <property type="match status" value="1"/>
</dbReference>
<dbReference type="Gene3D" id="1.25.40.90">
    <property type="match status" value="1"/>
</dbReference>
<keyword evidence="14" id="KW-1185">Reference proteome</keyword>
<comment type="subcellular location">
    <subcellularLocation>
        <location evidence="2">Early endosome membrane</location>
        <topology evidence="2">Peripheral membrane protein</topology>
    </subcellularLocation>
    <subcellularLocation>
        <location evidence="1">Golgi apparatus</location>
        <location evidence="1">trans-Golgi network membrane</location>
        <topology evidence="1">Peripheral membrane protein</topology>
    </subcellularLocation>
</comment>
<dbReference type="Proteomes" id="UP000515152">
    <property type="component" value="Chromosome 24"/>
</dbReference>
<keyword evidence="5" id="KW-0967">Endosome</keyword>
<dbReference type="PANTHER" id="PTHR45905">
    <property type="entry name" value="GOLGI-LOCALIZED, GAMMA-ADAPTIN EAR CONTAINING, ARF BINDING PROTEIN"/>
    <property type="match status" value="1"/>
</dbReference>
<evidence type="ECO:0000256" key="8">
    <source>
        <dbReference type="ARBA" id="ARBA00023034"/>
    </source>
</evidence>
<dbReference type="InterPro" id="IPR004152">
    <property type="entry name" value="GAT_dom"/>
</dbReference>
<feature type="region of interest" description="Disordered" evidence="10">
    <location>
        <begin position="356"/>
        <end position="377"/>
    </location>
</feature>
<evidence type="ECO:0000259" key="13">
    <source>
        <dbReference type="PROSITE" id="PS50909"/>
    </source>
</evidence>
<dbReference type="AlphaFoldDB" id="A0A6P3VPT5"/>
<evidence type="ECO:0000256" key="2">
    <source>
        <dbReference type="ARBA" id="ARBA00004220"/>
    </source>
</evidence>
<dbReference type="InterPro" id="IPR008152">
    <property type="entry name" value="Clathrin_a/b/g-adaptin_app_Ig"/>
</dbReference>
<dbReference type="SUPFAM" id="SSF49348">
    <property type="entry name" value="Clathrin adaptor appendage domain"/>
    <property type="match status" value="1"/>
</dbReference>
<dbReference type="PROSITE" id="PS50180">
    <property type="entry name" value="GAE"/>
    <property type="match status" value="1"/>
</dbReference>
<reference evidence="15" key="1">
    <citation type="submission" date="2025-08" db="UniProtKB">
        <authorList>
            <consortium name="RefSeq"/>
        </authorList>
    </citation>
    <scope>IDENTIFICATION</scope>
</reference>
<dbReference type="OrthoDB" id="447025at2759"/>
<evidence type="ECO:0000313" key="14">
    <source>
        <dbReference type="Proteomes" id="UP000515152"/>
    </source>
</evidence>
<dbReference type="Gene3D" id="1.20.58.160">
    <property type="match status" value="1"/>
</dbReference>
<gene>
    <name evidence="15" type="primary">LOC105895827</name>
</gene>
<dbReference type="GO" id="GO:0006893">
    <property type="term" value="P:Golgi to plasma membrane transport"/>
    <property type="evidence" value="ECO:0007669"/>
    <property type="project" value="TreeGrafter"/>
</dbReference>
<dbReference type="GO" id="GO:0043130">
    <property type="term" value="F:ubiquitin binding"/>
    <property type="evidence" value="ECO:0007669"/>
    <property type="project" value="InterPro"/>
</dbReference>
<evidence type="ECO:0000256" key="1">
    <source>
        <dbReference type="ARBA" id="ARBA00004150"/>
    </source>
</evidence>
<dbReference type="GO" id="GO:0006886">
    <property type="term" value="P:intracellular protein transport"/>
    <property type="evidence" value="ECO:0007669"/>
    <property type="project" value="InterPro"/>
</dbReference>
<protein>
    <submittedName>
        <fullName evidence="15">ADP-ribosylation factor-binding protein GGA3 isoform X1</fullName>
    </submittedName>
</protein>
<dbReference type="InterPro" id="IPR041198">
    <property type="entry name" value="GGA_N-GAT"/>
</dbReference>
<feature type="domain" description="VHS" evidence="11">
    <location>
        <begin position="39"/>
        <end position="169"/>
    </location>
</feature>
<dbReference type="SMART" id="SM00288">
    <property type="entry name" value="VHS"/>
    <property type="match status" value="1"/>
</dbReference>
<dbReference type="Pfam" id="PF18308">
    <property type="entry name" value="GGA_N-GAT"/>
    <property type="match status" value="1"/>
</dbReference>
<dbReference type="GO" id="GO:0034394">
    <property type="term" value="P:protein localization to cell surface"/>
    <property type="evidence" value="ECO:0007669"/>
    <property type="project" value="TreeGrafter"/>
</dbReference>
<keyword evidence="6" id="KW-0832">Ubl conjugation</keyword>
<organism evidence="14 15">
    <name type="scientific">Clupea harengus</name>
    <name type="common">Atlantic herring</name>
    <dbReference type="NCBI Taxonomy" id="7950"/>
    <lineage>
        <taxon>Eukaryota</taxon>
        <taxon>Metazoa</taxon>
        <taxon>Chordata</taxon>
        <taxon>Craniata</taxon>
        <taxon>Vertebrata</taxon>
        <taxon>Euteleostomi</taxon>
        <taxon>Actinopterygii</taxon>
        <taxon>Neopterygii</taxon>
        <taxon>Teleostei</taxon>
        <taxon>Clupei</taxon>
        <taxon>Clupeiformes</taxon>
        <taxon>Clupeoidei</taxon>
        <taxon>Clupeidae</taxon>
        <taxon>Clupea</taxon>
    </lineage>
</organism>
<dbReference type="GO" id="GO:0031901">
    <property type="term" value="C:early endosome membrane"/>
    <property type="evidence" value="ECO:0007669"/>
    <property type="project" value="UniProtKB-SubCell"/>
</dbReference>
<sequence>MLPSRTGSRCCGRNSVIATETNMATGESTDTLETWLNKVTDPSNSTERWDCIQGFYEQVNREPEGPQTATRLLAHKIQSPQEKEALQALTLLEACMNYCGKTFHSEAAKFRFLNELIKVLSPKYLGSYSPAAVKQRVIEVLYSWTQWLKEEPKIKEAYRMLKKQGVIKKDPKLPATLVMPPPTQRPESSLFDDEDKSKLLARLLKSTRPEDLQTANRLIKNTIKEEHDKMERVSRRIGTLEEVEQSTTQLRDLLEQRRSSRGHTQLTPDMKSLYERCDKLRPNLFRLASDTVDDDEALAVILQANDKLTSVVNLYREVAEQQEVSCNGGTRGSANTVSEPASPIRSYHLIDFSALGASQSNSSPPTDASPNHGASEDYNSLLLLDDDLVSLGVASPAPSSHSPSRSYFEELIELEDIVRTKERTAEDTGMQQWANGARSMLIARGCGVDSISQNGSSAPSVEAVQSRSALSNLQNQPTVMSQSPSKSVPPALEKSLGDIFVSLESVKPSQLEPITVYDRWGVHVCLHFCRDSPPARPDVAVVIVSSVNTSALSVSDVEFQVAVPKTMTVKLQPSTGKDLPPYNPLQPPASISQILLLSNPQRTPVRLRYKLILKHGDEKISEQGEIDHFPEWHSWTRC</sequence>
<proteinExistence type="inferred from homology"/>
<dbReference type="InterPro" id="IPR038425">
    <property type="entry name" value="GAT_sf"/>
</dbReference>
<evidence type="ECO:0000256" key="10">
    <source>
        <dbReference type="SAM" id="MobiDB-lite"/>
    </source>
</evidence>
<evidence type="ECO:0000256" key="4">
    <source>
        <dbReference type="ARBA" id="ARBA00022448"/>
    </source>
</evidence>
<accession>A0A6P3VPT5</accession>
<dbReference type="SMART" id="SM00809">
    <property type="entry name" value="Alpha_adaptinC2"/>
    <property type="match status" value="1"/>
</dbReference>
<dbReference type="InterPro" id="IPR008942">
    <property type="entry name" value="ENTH_VHS"/>
</dbReference>
<dbReference type="InterPro" id="IPR013041">
    <property type="entry name" value="Clathrin_app_Ig-like_sf"/>
</dbReference>
<dbReference type="Pfam" id="PF02883">
    <property type="entry name" value="Alpha_adaptinC2"/>
    <property type="match status" value="1"/>
</dbReference>
<dbReference type="PROSITE" id="PS50179">
    <property type="entry name" value="VHS"/>
    <property type="match status" value="1"/>
</dbReference>
<comment type="similarity">
    <text evidence="3">Belongs to the GGA protein family.</text>
</comment>
<keyword evidence="4" id="KW-0813">Transport</keyword>
<dbReference type="Gene3D" id="2.60.40.1230">
    <property type="match status" value="1"/>
</dbReference>
<evidence type="ECO:0000259" key="11">
    <source>
        <dbReference type="PROSITE" id="PS50179"/>
    </source>
</evidence>
<evidence type="ECO:0000313" key="15">
    <source>
        <dbReference type="RefSeq" id="XP_012677970.2"/>
    </source>
</evidence>
<dbReference type="InterPro" id="IPR002014">
    <property type="entry name" value="VHS_dom"/>
</dbReference>
<dbReference type="InterPro" id="IPR008153">
    <property type="entry name" value="GAE_dom"/>
</dbReference>
<evidence type="ECO:0000256" key="3">
    <source>
        <dbReference type="ARBA" id="ARBA00008099"/>
    </source>
</evidence>
<dbReference type="GO" id="GO:0031267">
    <property type="term" value="F:small GTPase binding"/>
    <property type="evidence" value="ECO:0007669"/>
    <property type="project" value="InterPro"/>
</dbReference>
<dbReference type="InterPro" id="IPR027422">
    <property type="entry name" value="GGA1-3"/>
</dbReference>
<dbReference type="GO" id="GO:0035091">
    <property type="term" value="F:phosphatidylinositol binding"/>
    <property type="evidence" value="ECO:0007669"/>
    <property type="project" value="InterPro"/>
</dbReference>
<feature type="domain" description="GAE" evidence="12">
    <location>
        <begin position="509"/>
        <end position="630"/>
    </location>
</feature>
<name>A0A6P3VPT5_CLUHA</name>
<keyword evidence="7" id="KW-0653">Protein transport</keyword>
<keyword evidence="8" id="KW-0333">Golgi apparatus</keyword>
<dbReference type="KEGG" id="char:105895827"/>
<evidence type="ECO:0000259" key="12">
    <source>
        <dbReference type="PROSITE" id="PS50180"/>
    </source>
</evidence>
<dbReference type="SUPFAM" id="SSF89009">
    <property type="entry name" value="GAT-like domain"/>
    <property type="match status" value="1"/>
</dbReference>
<dbReference type="GO" id="GO:0005802">
    <property type="term" value="C:trans-Golgi network"/>
    <property type="evidence" value="ECO:0007669"/>
    <property type="project" value="InterPro"/>
</dbReference>
<dbReference type="RefSeq" id="XP_012677970.2">
    <property type="nucleotide sequence ID" value="XM_012822516.2"/>
</dbReference>
<evidence type="ECO:0000256" key="7">
    <source>
        <dbReference type="ARBA" id="ARBA00022927"/>
    </source>
</evidence>
<dbReference type="SUPFAM" id="SSF48464">
    <property type="entry name" value="ENTH/VHS domain"/>
    <property type="match status" value="1"/>
</dbReference>
<feature type="compositionally biased region" description="Polar residues" evidence="10">
    <location>
        <begin position="356"/>
        <end position="369"/>
    </location>
</feature>
<dbReference type="PROSITE" id="PS50909">
    <property type="entry name" value="GAT"/>
    <property type="match status" value="1"/>
</dbReference>
<keyword evidence="9" id="KW-0472">Membrane</keyword>
<dbReference type="Pfam" id="PF00790">
    <property type="entry name" value="VHS"/>
    <property type="match status" value="1"/>
</dbReference>
<dbReference type="GeneID" id="105895827"/>
<evidence type="ECO:0000256" key="9">
    <source>
        <dbReference type="ARBA" id="ARBA00023136"/>
    </source>
</evidence>
<dbReference type="Gene3D" id="1.20.5.170">
    <property type="match status" value="1"/>
</dbReference>